<gene>
    <name evidence="2" type="ORF">CCMP2556_LOCUS47547</name>
</gene>
<feature type="region of interest" description="Disordered" evidence="1">
    <location>
        <begin position="585"/>
        <end position="634"/>
    </location>
</feature>
<dbReference type="EMBL" id="CAXAMN010026120">
    <property type="protein sequence ID" value="CAK9100705.1"/>
    <property type="molecule type" value="Genomic_DNA"/>
</dbReference>
<feature type="region of interest" description="Disordered" evidence="1">
    <location>
        <begin position="327"/>
        <end position="346"/>
    </location>
</feature>
<evidence type="ECO:0000256" key="1">
    <source>
        <dbReference type="SAM" id="MobiDB-lite"/>
    </source>
</evidence>
<feature type="compositionally biased region" description="Pro residues" evidence="1">
    <location>
        <begin position="495"/>
        <end position="508"/>
    </location>
</feature>
<accession>A0ABP0RMD6</accession>
<evidence type="ECO:0000313" key="3">
    <source>
        <dbReference type="Proteomes" id="UP001642484"/>
    </source>
</evidence>
<comment type="caution">
    <text evidence="2">The sequence shown here is derived from an EMBL/GenBank/DDBJ whole genome shotgun (WGS) entry which is preliminary data.</text>
</comment>
<feature type="region of interest" description="Disordered" evidence="1">
    <location>
        <begin position="785"/>
        <end position="811"/>
    </location>
</feature>
<reference evidence="2 3" key="1">
    <citation type="submission" date="2024-02" db="EMBL/GenBank/DDBJ databases">
        <authorList>
            <person name="Chen Y."/>
            <person name="Shah S."/>
            <person name="Dougan E. K."/>
            <person name="Thang M."/>
            <person name="Chan C."/>
        </authorList>
    </citation>
    <scope>NUCLEOTIDE SEQUENCE [LARGE SCALE GENOMIC DNA]</scope>
</reference>
<organism evidence="2 3">
    <name type="scientific">Durusdinium trenchii</name>
    <dbReference type="NCBI Taxonomy" id="1381693"/>
    <lineage>
        <taxon>Eukaryota</taxon>
        <taxon>Sar</taxon>
        <taxon>Alveolata</taxon>
        <taxon>Dinophyceae</taxon>
        <taxon>Suessiales</taxon>
        <taxon>Symbiodiniaceae</taxon>
        <taxon>Durusdinium</taxon>
    </lineage>
</organism>
<name>A0ABP0RMD6_9DINO</name>
<dbReference type="Proteomes" id="UP001642484">
    <property type="component" value="Unassembled WGS sequence"/>
</dbReference>
<feature type="compositionally biased region" description="Basic and acidic residues" evidence="1">
    <location>
        <begin position="788"/>
        <end position="801"/>
    </location>
</feature>
<proteinExistence type="predicted"/>
<feature type="compositionally biased region" description="Polar residues" evidence="1">
    <location>
        <begin position="585"/>
        <end position="606"/>
    </location>
</feature>
<protein>
    <submittedName>
        <fullName evidence="2">Uncharacterized protein</fullName>
    </submittedName>
</protein>
<feature type="non-terminal residue" evidence="2">
    <location>
        <position position="1"/>
    </location>
</feature>
<sequence length="1014" mass="109255">VQGSAKELIRELTPQQLQHGDVDPNTGQQLTGLMLLVAVLARRYAPLEAENTTKSIAEFLSFRRQPGEAIDSVLVRFDILRNRANVRAGFAVNWTGLSWLLLQSLGLNAEMWDRLLAPLGGQMPQNEHELGGLMERIRRLFHLKEGRMQYHGHQGAMGDPGQFFTEGYFPTFAPEGAAGSAFLAGGPSPPDPWSSYVQSGHSPLNSSPDPNACCGPMSSHAFQADRADQAVCCPTCGMYFQDDGFSTDTSSDDGTEMMSDDQIDPSEAYLQYAFARKRWRRVSNKFPRRYRKHGKGSRGFGKGFKPSSYAAFLPPNAFAGGKGFGGGKKGGKQGFKRNPKDKNGQTLKCNICQSEEHLWRNCPKRNQQGEGTFATDSASGLPFNSGFASTNHNQLALVPSVLWGGSNQATALPGVHFFGTELENLRSVSENAASVVSATSSSRKRTPAERPEPSTPSGAPSKTVPRWSPSFFPDASAVCSAASSPCQAEVEPLLPDAPEPSSPPPQEPAPSRTFVLGAGSSTMPDPHVPEASPSVDPTSHQCQEDACVSQEKERVRDQSIRGLHNVLLGLGRQAEDHDAFQYHTGTSTVGSEQSHGPVPQQSNSATGLSSHGHGSGSFPWWEANDKPSESVSAPQAAYHLRTRRQNGEVGLLVDPGAHDNLIGEATAQQMCEELNTQLRLRNMDKPLPVEGVGKSAQVANKAACIPMAVMDVSGTKTDATYTAPIIQGSLLPPLLGNRTLRKMQVIMDCGTGKLIVPGCVAKRHRAHESHTNDDTCQWALARSMPEGASRERGPTHPRDGRIPASSDPTARLRMDGRADGVPGNQLLNVPKLTGSVGAAVIQFFMVDMTEEGGALRQVEISLPPGGEHLLRVIKGYEDFDPQREVLEGTTSASILAERFENGKLTLGTDLVIDAAAVFDHIAAHEAKVPHDASMTIHSLKARELLSDGKLQRMIWCDTRSMLADGLNKGTIDRAALQCAVSQGRWTIDQPVRIHGLQTPKAELGQGQPESKGVA</sequence>
<feature type="region of interest" description="Disordered" evidence="1">
    <location>
        <begin position="489"/>
        <end position="550"/>
    </location>
</feature>
<feature type="region of interest" description="Disordered" evidence="1">
    <location>
        <begin position="436"/>
        <end position="467"/>
    </location>
</feature>
<keyword evidence="3" id="KW-1185">Reference proteome</keyword>
<evidence type="ECO:0000313" key="2">
    <source>
        <dbReference type="EMBL" id="CAK9100705.1"/>
    </source>
</evidence>